<accession>A0A7Y7RXV5</accession>
<evidence type="ECO:0000259" key="3">
    <source>
        <dbReference type="Pfam" id="PF17271"/>
    </source>
</evidence>
<gene>
    <name evidence="4" type="ORF">HX797_29395</name>
</gene>
<reference evidence="4 5" key="1">
    <citation type="submission" date="2020-04" db="EMBL/GenBank/DDBJ databases">
        <title>Molecular characterization of pseudomonads from Agaricus bisporus reveal novel blotch 2 pathogens in Western Europe.</title>
        <authorList>
            <person name="Taparia T."/>
            <person name="Krijger M."/>
            <person name="Haynes E."/>
            <person name="Elpinstone J.G."/>
            <person name="Noble R."/>
            <person name="Van Der Wolf J."/>
        </authorList>
    </citation>
    <scope>NUCLEOTIDE SEQUENCE [LARGE SCALE GENOMIC DNA]</scope>
    <source>
        <strain evidence="4 5">B7002</strain>
    </source>
</reference>
<dbReference type="Pfam" id="PF17271">
    <property type="entry name" value="Usher_TcfC"/>
    <property type="match status" value="1"/>
</dbReference>
<name>A0A7Y7RXV5_9PSED</name>
<feature type="region of interest" description="Disordered" evidence="1">
    <location>
        <begin position="592"/>
        <end position="614"/>
    </location>
</feature>
<feature type="domain" description="TcfC Usher-like barrel" evidence="3">
    <location>
        <begin position="358"/>
        <end position="777"/>
    </location>
</feature>
<evidence type="ECO:0000313" key="4">
    <source>
        <dbReference type="EMBL" id="NVZ60382.1"/>
    </source>
</evidence>
<evidence type="ECO:0000313" key="5">
    <source>
        <dbReference type="Proteomes" id="UP000560470"/>
    </source>
</evidence>
<dbReference type="InterPro" id="IPR035224">
    <property type="entry name" value="Usher_TcfC"/>
</dbReference>
<dbReference type="InterPro" id="IPR032636">
    <property type="entry name" value="Pilus_assem_E-set-like_dom"/>
</dbReference>
<dbReference type="RefSeq" id="WP_177035073.1">
    <property type="nucleotide sequence ID" value="NZ_JACAOZ010000051.1"/>
</dbReference>
<proteinExistence type="predicted"/>
<organism evidence="4 5">
    <name type="scientific">Pseudomonas edaphica</name>
    <dbReference type="NCBI Taxonomy" id="2006980"/>
    <lineage>
        <taxon>Bacteria</taxon>
        <taxon>Pseudomonadati</taxon>
        <taxon>Pseudomonadota</taxon>
        <taxon>Gammaproteobacteria</taxon>
        <taxon>Pseudomonadales</taxon>
        <taxon>Pseudomonadaceae</taxon>
        <taxon>Pseudomonas</taxon>
    </lineage>
</organism>
<dbReference type="EMBL" id="JACAOZ010000051">
    <property type="protein sequence ID" value="NVZ60382.1"/>
    <property type="molecule type" value="Genomic_DNA"/>
</dbReference>
<evidence type="ECO:0000259" key="2">
    <source>
        <dbReference type="Pfam" id="PF16967"/>
    </source>
</evidence>
<protein>
    <submittedName>
        <fullName evidence="4">TcfC E-set like domain-containing protein</fullName>
    </submittedName>
</protein>
<sequence>MLPILNRKYHYFSALFLTIILTNANGSERPPKDFEFLAQTQKVSLEASVPGKKIGMFLADVDADSVTLDDPKAVLDAMPLSSAITNTERQQLMSLLSTPHKRNSQLACQDNIQVNGCGYISTDSVAYIYDEANQAISIFLNPKWLNLNDVSAQPLYFKPNEDLKNALIHRQTINYSGNSAYKNLSISGIGALGVGERGYVGTAWRYIGTQSPQQRISNTYLDQFYYRYDINNSYYLQAGRMDQRNLSSNLGGSFGFSLLPTGKTDGIRFGTTQAYVNQAAQNKGTPVNLILTVPSRVDVYRGNQLLSTNYVQGGLQNVDTTLYPDGSYILTLKVFENGLLARTETRPFSKTGSSSGKAGDFQWFAQAGIAEDPTTQNLDRGRTQKSPSALVGGKLNTGFNTVTTMGVAQIRDVKYAENKLDWSLPTRFGNLNATANFFYGSDGSRGDTQQIYWNDGFSASLYRYNISNPRCETDTYLSCYQSLNATVGTDLFSWSTTLGYSVSKTQNRQSNLISDRDIAIPFNQASGSYTNEYGSSINQFTHHSVTLNFSRAFVKDDWIFNPSVSLYQAQNGQLRDNGVTLTLSLSHRARATSSGRTDFQSAQMTTSQNKQQAAKENYQLSHVSSWADRGYRELGANLSTSNDNQRSININGRAESAMGRFSGAVSQYQSTAQTRTDVSGAYSSSFAVTPHQFVWGTDNGGSDPMGGLIFEAARQNGSDEQRQAVADIQMPGITKTTLYAGQKTFVPVEGFQSVQSHVEDSTSRTGDGIATLEQGAGDLSWFMQPGKLGVRQLTATTQYTYLGQLMLNGENMLAGGFILNATVPNINDDGSFVGEFTGQPKQLYVVKEKTLYQCPVRVLKSQNGLRMLGSVDCKVITANDIPEEIKALPRVVKILKKSDFLAKN</sequence>
<dbReference type="AlphaFoldDB" id="A0A7Y7RXV5"/>
<dbReference type="Proteomes" id="UP000560470">
    <property type="component" value="Unassembled WGS sequence"/>
</dbReference>
<feature type="domain" description="Pilus assembly protein E-set like" evidence="2">
    <location>
        <begin position="284"/>
        <end position="350"/>
    </location>
</feature>
<comment type="caution">
    <text evidence="4">The sequence shown here is derived from an EMBL/GenBank/DDBJ whole genome shotgun (WGS) entry which is preliminary data.</text>
</comment>
<evidence type="ECO:0000256" key="1">
    <source>
        <dbReference type="SAM" id="MobiDB-lite"/>
    </source>
</evidence>
<dbReference type="Pfam" id="PF16967">
    <property type="entry name" value="TcfC"/>
    <property type="match status" value="1"/>
</dbReference>